<dbReference type="OrthoDB" id="288590at2759"/>
<organism evidence="7 8">
    <name type="scientific">Miscanthus lutarioriparius</name>
    <dbReference type="NCBI Taxonomy" id="422564"/>
    <lineage>
        <taxon>Eukaryota</taxon>
        <taxon>Viridiplantae</taxon>
        <taxon>Streptophyta</taxon>
        <taxon>Embryophyta</taxon>
        <taxon>Tracheophyta</taxon>
        <taxon>Spermatophyta</taxon>
        <taxon>Magnoliopsida</taxon>
        <taxon>Liliopsida</taxon>
        <taxon>Poales</taxon>
        <taxon>Poaceae</taxon>
        <taxon>PACMAD clade</taxon>
        <taxon>Panicoideae</taxon>
        <taxon>Andropogonodae</taxon>
        <taxon>Andropogoneae</taxon>
        <taxon>Saccharinae</taxon>
        <taxon>Miscanthus</taxon>
    </lineage>
</organism>
<evidence type="ECO:0000256" key="2">
    <source>
        <dbReference type="ARBA" id="ARBA00022723"/>
    </source>
</evidence>
<protein>
    <recommendedName>
        <fullName evidence="9">Fe2OG dioxygenase domain-containing protein</fullName>
    </recommendedName>
</protein>
<evidence type="ECO:0000256" key="1">
    <source>
        <dbReference type="ARBA" id="ARBA00001961"/>
    </source>
</evidence>
<proteinExistence type="predicted"/>
<dbReference type="Proteomes" id="UP000604825">
    <property type="component" value="Unassembled WGS sequence"/>
</dbReference>
<keyword evidence="8" id="KW-1185">Reference proteome</keyword>
<dbReference type="SUPFAM" id="SSF51197">
    <property type="entry name" value="Clavaminate synthase-like"/>
    <property type="match status" value="1"/>
</dbReference>
<evidence type="ECO:0008006" key="9">
    <source>
        <dbReference type="Google" id="ProtNLM"/>
    </source>
</evidence>
<evidence type="ECO:0000313" key="8">
    <source>
        <dbReference type="Proteomes" id="UP000604825"/>
    </source>
</evidence>
<dbReference type="InterPro" id="IPR027443">
    <property type="entry name" value="IPNS-like_sf"/>
</dbReference>
<reference evidence="7" key="1">
    <citation type="submission" date="2020-10" db="EMBL/GenBank/DDBJ databases">
        <authorList>
            <person name="Han B."/>
            <person name="Lu T."/>
            <person name="Zhao Q."/>
            <person name="Huang X."/>
            <person name="Zhao Y."/>
        </authorList>
    </citation>
    <scope>NUCLEOTIDE SEQUENCE</scope>
</reference>
<dbReference type="EMBL" id="CAJGYO010000012">
    <property type="protein sequence ID" value="CAD6262043.1"/>
    <property type="molecule type" value="Genomic_DNA"/>
</dbReference>
<dbReference type="AlphaFoldDB" id="A0A811QZN0"/>
<dbReference type="InterPro" id="IPR044861">
    <property type="entry name" value="IPNS-like_FE2OG_OXY"/>
</dbReference>
<accession>A0A811QZN0</accession>
<dbReference type="GO" id="GO:0046872">
    <property type="term" value="F:metal ion binding"/>
    <property type="evidence" value="ECO:0007669"/>
    <property type="project" value="UniProtKB-KW"/>
</dbReference>
<name>A0A811QZN0_9POAL</name>
<evidence type="ECO:0000256" key="4">
    <source>
        <dbReference type="ARBA" id="ARBA00023004"/>
    </source>
</evidence>
<dbReference type="Pfam" id="PF14226">
    <property type="entry name" value="DIOX_N"/>
    <property type="match status" value="1"/>
</dbReference>
<dbReference type="InterPro" id="IPR026992">
    <property type="entry name" value="DIOX_N"/>
</dbReference>
<dbReference type="PANTHER" id="PTHR47990">
    <property type="entry name" value="2-OXOGLUTARATE (2OG) AND FE(II)-DEPENDENT OXYGENASE SUPERFAMILY PROTEIN-RELATED"/>
    <property type="match status" value="1"/>
</dbReference>
<dbReference type="Gene3D" id="2.60.120.330">
    <property type="entry name" value="B-lactam Antibiotic, Isopenicillin N Synthase, Chain"/>
    <property type="match status" value="2"/>
</dbReference>
<comment type="caution">
    <text evidence="7">The sequence shown here is derived from an EMBL/GenBank/DDBJ whole genome shotgun (WGS) entry which is preliminary data.</text>
</comment>
<feature type="domain" description="Isopenicillin N synthase-like Fe(2+) 2OG dioxygenase" evidence="5">
    <location>
        <begin position="177"/>
        <end position="238"/>
    </location>
</feature>
<evidence type="ECO:0000259" key="5">
    <source>
        <dbReference type="Pfam" id="PF03171"/>
    </source>
</evidence>
<sequence length="295" mass="32627">MAASGALPVVDLAPFFTKDGKGGIAGATEAVRQACQTHGFFRAVNHGVPVELMARALDLSAAFFALPDEEKAKIQPAQGSRVPVPAGYGRQPAHSADKNEYLVVFDPKLGLNAYPAEPAGFRETVEECHAKLIELGLLIQDILNECMDLPPGFLKDYNDDRGFDHMTAKRYFPATEEENDGVGVLTDGHWVPAEPACGSIIVNIGDVIQVLSNNKLKSVTHRVVRKPAHRHSFAFFFNLHGDKWVEPLPEFTAKIGEAPRYRGFLYREYQQLRVRNKTLPPVRPEDVVNITHYAI</sequence>
<evidence type="ECO:0000313" key="7">
    <source>
        <dbReference type="EMBL" id="CAD6262043.1"/>
    </source>
</evidence>
<dbReference type="InterPro" id="IPR050231">
    <property type="entry name" value="Iron_ascorbate_oxido_reductase"/>
</dbReference>
<keyword evidence="3" id="KW-0560">Oxidoreductase</keyword>
<keyword evidence="4" id="KW-0408">Iron</keyword>
<evidence type="ECO:0000259" key="6">
    <source>
        <dbReference type="Pfam" id="PF14226"/>
    </source>
</evidence>
<feature type="domain" description="Non-haem dioxygenase N-terminal" evidence="6">
    <location>
        <begin position="7"/>
        <end position="98"/>
    </location>
</feature>
<evidence type="ECO:0000256" key="3">
    <source>
        <dbReference type="ARBA" id="ARBA00023002"/>
    </source>
</evidence>
<comment type="cofactor">
    <cofactor evidence="1">
        <name>L-ascorbate</name>
        <dbReference type="ChEBI" id="CHEBI:38290"/>
    </cofactor>
</comment>
<dbReference type="GO" id="GO:0016491">
    <property type="term" value="F:oxidoreductase activity"/>
    <property type="evidence" value="ECO:0007669"/>
    <property type="project" value="UniProtKB-KW"/>
</dbReference>
<keyword evidence="2" id="KW-0479">Metal-binding</keyword>
<gene>
    <name evidence="7" type="ORF">NCGR_LOCUS45423</name>
</gene>
<dbReference type="Pfam" id="PF03171">
    <property type="entry name" value="2OG-FeII_Oxy"/>
    <property type="match status" value="1"/>
</dbReference>